<keyword evidence="4" id="KW-0012">Acyltransferase</keyword>
<dbReference type="Pfam" id="PF01757">
    <property type="entry name" value="Acyl_transf_3"/>
    <property type="match status" value="1"/>
</dbReference>
<feature type="transmembrane region" description="Helical" evidence="1">
    <location>
        <begin position="132"/>
        <end position="153"/>
    </location>
</feature>
<dbReference type="AlphaFoldDB" id="A0A1X7BNL8"/>
<dbReference type="InterPro" id="IPR002656">
    <property type="entry name" value="Acyl_transf_3_dom"/>
</dbReference>
<proteinExistence type="predicted"/>
<feature type="transmembrane region" description="Helical" evidence="1">
    <location>
        <begin position="196"/>
        <end position="212"/>
    </location>
</feature>
<feature type="transmembrane region" description="Helical" evidence="1">
    <location>
        <begin position="34"/>
        <end position="51"/>
    </location>
</feature>
<dbReference type="PANTHER" id="PTHR23028:SF53">
    <property type="entry name" value="ACYL_TRANSF_3 DOMAIN-CONTAINING PROTEIN"/>
    <property type="match status" value="1"/>
</dbReference>
<dbReference type="GO" id="GO:0016747">
    <property type="term" value="F:acyltransferase activity, transferring groups other than amino-acyl groups"/>
    <property type="evidence" value="ECO:0007669"/>
    <property type="project" value="InterPro"/>
</dbReference>
<dbReference type="EC" id="2.3.1.-" evidence="4"/>
<dbReference type="Proteomes" id="UP000193224">
    <property type="component" value="Unassembled WGS sequence"/>
</dbReference>
<dbReference type="PANTHER" id="PTHR23028">
    <property type="entry name" value="ACETYLTRANSFERASE"/>
    <property type="match status" value="1"/>
</dbReference>
<accession>A0A1X7BNL8</accession>
<keyword evidence="1" id="KW-0472">Membrane</keyword>
<organism evidence="4 5">
    <name type="scientific">Roseovarius aestuarii</name>
    <dbReference type="NCBI Taxonomy" id="475083"/>
    <lineage>
        <taxon>Bacteria</taxon>
        <taxon>Pseudomonadati</taxon>
        <taxon>Pseudomonadota</taxon>
        <taxon>Alphaproteobacteria</taxon>
        <taxon>Rhodobacterales</taxon>
        <taxon>Roseobacteraceae</taxon>
        <taxon>Roseovarius</taxon>
    </lineage>
</organism>
<dbReference type="InterPro" id="IPR050879">
    <property type="entry name" value="Acyltransferase_3"/>
</dbReference>
<protein>
    <submittedName>
        <fullName evidence="4">O-acetyltransferase OatA</fullName>
        <ecNumber evidence="4">2.3.1.-</ecNumber>
    </submittedName>
</protein>
<keyword evidence="1" id="KW-0812">Transmembrane</keyword>
<feature type="transmembrane region" description="Helical" evidence="1">
    <location>
        <begin position="219"/>
        <end position="236"/>
    </location>
</feature>
<keyword evidence="5" id="KW-1185">Reference proteome</keyword>
<feature type="domain" description="Acyltransferase 3" evidence="2">
    <location>
        <begin position="5"/>
        <end position="325"/>
    </location>
</feature>
<dbReference type="GO" id="GO:0009103">
    <property type="term" value="P:lipopolysaccharide biosynthetic process"/>
    <property type="evidence" value="ECO:0007669"/>
    <property type="project" value="TreeGrafter"/>
</dbReference>
<dbReference type="OrthoDB" id="9796461at2"/>
<gene>
    <name evidence="4" type="primary">oatA_2</name>
    <name evidence="4" type="ORF">ROA7745_00992</name>
</gene>
<feature type="transmembrane region" description="Helical" evidence="1">
    <location>
        <begin position="242"/>
        <end position="260"/>
    </location>
</feature>
<keyword evidence="4" id="KW-0808">Transferase</keyword>
<dbReference type="GO" id="GO:0016020">
    <property type="term" value="C:membrane"/>
    <property type="evidence" value="ECO:0007669"/>
    <property type="project" value="TreeGrafter"/>
</dbReference>
<reference evidence="4 5" key="1">
    <citation type="submission" date="2017-03" db="EMBL/GenBank/DDBJ databases">
        <authorList>
            <person name="Afonso C.L."/>
            <person name="Miller P.J."/>
            <person name="Scott M.A."/>
            <person name="Spackman E."/>
            <person name="Goraichik I."/>
            <person name="Dimitrov K.M."/>
            <person name="Suarez D.L."/>
            <person name="Swayne D.E."/>
        </authorList>
    </citation>
    <scope>NUCLEOTIDE SEQUENCE [LARGE SCALE GENOMIC DNA]</scope>
    <source>
        <strain evidence="4 5">CECT 7745</strain>
    </source>
</reference>
<dbReference type="EMBL" id="FWXB01000002">
    <property type="protein sequence ID" value="SMC11181.1"/>
    <property type="molecule type" value="Genomic_DNA"/>
</dbReference>
<sequence length="663" mass="74501">MKYRPEIDGLRSVAVLPVILFHAGYSFFSGGYVGVDVFFVISGYLITTILIDEREKGTYSLLGFYERRARRILPALFLVLICTIPFAWRWIPPDPFEDYARSLSYAAMFISNIHFLEKSSYFDVGAEFRPLLHTWSLAVEEQYYLLFPLVLWVQGSFMRRKFLIVFLLLSALSIGLAEWGWRNYPTENFFFSPSRLWELLAGSICAAILFNRAQMRNDVLALAGLLMIAGCVVFYNEAVPFPSVYTIVPVLGTALIILFADKTTLTARFLSLSPLVGIGLISYSAYLWHQPLFAFARIRSVNEPSTLLMSSLALASLVLAYLTWRFVETPFRRRVILSKRNKLLSASAIGIVLFAGFGTWGDETKGFPIRVQESTPGLLTALRAQVAERWPQNTCKNEKTDPEQGLCVLYEADAPVTSVAVLGDSHAQSLLPAFKELPRSHGVNVLRGVRAACPPLLGVYLVSGGADALICHNVAQKMAKQVVRRNVDAVFIAARWSLYATGDYSGENTPFALTLTPGTRLQSDEDRRVNFEAALDQTVAFYREAGLRVILVAQVPQQWVLPDNVVLQSMLQSLDDEQSRQKIRTSFVERERFHELTSYADSVLAKMADKYGAEILSLNDFFVDGEAYAWFRDDVALYRDSDHLSIEGALAVSPLVVEHYMHR</sequence>
<evidence type="ECO:0000259" key="3">
    <source>
        <dbReference type="Pfam" id="PF19040"/>
    </source>
</evidence>
<feature type="transmembrane region" description="Helical" evidence="1">
    <location>
        <begin position="72"/>
        <end position="91"/>
    </location>
</feature>
<feature type="transmembrane region" description="Helical" evidence="1">
    <location>
        <begin position="343"/>
        <end position="361"/>
    </location>
</feature>
<evidence type="ECO:0000256" key="1">
    <source>
        <dbReference type="SAM" id="Phobius"/>
    </source>
</evidence>
<feature type="transmembrane region" description="Helical" evidence="1">
    <location>
        <begin position="267"/>
        <end position="286"/>
    </location>
</feature>
<feature type="transmembrane region" description="Helical" evidence="1">
    <location>
        <begin position="12"/>
        <end position="28"/>
    </location>
</feature>
<evidence type="ECO:0000313" key="4">
    <source>
        <dbReference type="EMBL" id="SMC11181.1"/>
    </source>
</evidence>
<evidence type="ECO:0000313" key="5">
    <source>
        <dbReference type="Proteomes" id="UP000193224"/>
    </source>
</evidence>
<dbReference type="RefSeq" id="WP_085799120.1">
    <property type="nucleotide sequence ID" value="NZ_FWXB01000002.1"/>
</dbReference>
<dbReference type="Pfam" id="PF19040">
    <property type="entry name" value="SGNH"/>
    <property type="match status" value="1"/>
</dbReference>
<dbReference type="InterPro" id="IPR043968">
    <property type="entry name" value="SGNH"/>
</dbReference>
<feature type="domain" description="SGNH" evidence="3">
    <location>
        <begin position="395"/>
        <end position="656"/>
    </location>
</feature>
<evidence type="ECO:0000259" key="2">
    <source>
        <dbReference type="Pfam" id="PF01757"/>
    </source>
</evidence>
<keyword evidence="1" id="KW-1133">Transmembrane helix</keyword>
<name>A0A1X7BNL8_9RHOB</name>
<feature type="transmembrane region" description="Helical" evidence="1">
    <location>
        <begin position="306"/>
        <end position="322"/>
    </location>
</feature>
<feature type="transmembrane region" description="Helical" evidence="1">
    <location>
        <begin position="162"/>
        <end position="181"/>
    </location>
</feature>